<evidence type="ECO:0000259" key="13">
    <source>
        <dbReference type="Pfam" id="PF08496"/>
    </source>
</evidence>
<feature type="compositionally biased region" description="Low complexity" evidence="10">
    <location>
        <begin position="409"/>
        <end position="424"/>
    </location>
</feature>
<dbReference type="InterPro" id="IPR029045">
    <property type="entry name" value="ClpP/crotonase-like_dom_sf"/>
</dbReference>
<keyword evidence="3" id="KW-1003">Cell membrane</keyword>
<evidence type="ECO:0000256" key="8">
    <source>
        <dbReference type="ARBA" id="ARBA00022989"/>
    </source>
</evidence>
<comment type="subcellular location">
    <subcellularLocation>
        <location evidence="1">Cell membrane</location>
    </subcellularLocation>
</comment>
<proteinExistence type="inferred from homology"/>
<evidence type="ECO:0000256" key="4">
    <source>
        <dbReference type="ARBA" id="ARBA00022670"/>
    </source>
</evidence>
<accession>A0A4D9D742</accession>
<sequence length="763" mass="81017">MAAQREEPVPAIVRPKYGIRCPIWRCRLLPRTLVLLVFVLWQFSHISCANEVPSDDATEDSTALPGAAGVGNITDHSSPSPTDNVDALPPTLAPRTTPLEADNSGPVPRSGALDSLTSKDSHNDRGKDRDKQEEENEDDEEEEENEDEEEGEEEEEEEEEDGGDEDEEGESDEEDEESEDDEDEPAYKRRQRRPGHTYKVGPKQSLVARLAAKVLNQTSSSVSLPSTNATVVAPSLVRALKTLPRKQLFALGFKIVLVGGVLYSLRHLFTFKKTMQCLMIVSILAEIAGRLGLLKDLKLPSPPFPSSLATPRALASIRAPPLFQFELINGRYQADRIRLSLLTGDTTGQALAAAAASRKAALTAAVAAAVGNGSSCSGGSNQGPLWTEARHTQTYGTTGMEEIREVGNASSSSSQPEAVSSAHSPLNKTAVNPNESHGSTAAPLPALTTPRPRAYVVTLKGDMFLSQGAYLTSVVSFLLETARSGPGGDELVLLLESGGGAAYEYGLSAAQLERLRRAGIRLTVCVDKIAASGGYMLAVVADTLVTAPFATIGSIGATTSVPVLNVGVALKRLGIHAYSIKAGKHKGSGGMLLVGDAKGDQEALGKLREDLAKVHEAFKAHIGRWRKMVDVEAVGTGEVWQGREAKALGLVDEIMTSEEYLAWRLFTHDVVKVSPAPDARRFPGSFFLPGGGGGGRGGGAPLGPTAAMAVLTSIREMIARRGVKRIGGVLVDEEEKAGVSVADRVLHSVASLLLGQKAPLIIC</sequence>
<evidence type="ECO:0000256" key="10">
    <source>
        <dbReference type="SAM" id="MobiDB-lite"/>
    </source>
</evidence>
<keyword evidence="9 11" id="KW-0472">Membrane</keyword>
<feature type="domain" description="Peptidase S49 N-terminal proteobacteria" evidence="13">
    <location>
        <begin position="448"/>
        <end position="512"/>
    </location>
</feature>
<organism evidence="14 15">
    <name type="scientific">Nannochloropsis salina CCMP1776</name>
    <dbReference type="NCBI Taxonomy" id="1027361"/>
    <lineage>
        <taxon>Eukaryota</taxon>
        <taxon>Sar</taxon>
        <taxon>Stramenopiles</taxon>
        <taxon>Ochrophyta</taxon>
        <taxon>Eustigmatophyceae</taxon>
        <taxon>Eustigmatales</taxon>
        <taxon>Monodopsidaceae</taxon>
        <taxon>Microchloropsis</taxon>
        <taxon>Microchloropsis salina</taxon>
    </lineage>
</organism>
<dbReference type="GO" id="GO:0005886">
    <property type="term" value="C:plasma membrane"/>
    <property type="evidence" value="ECO:0007669"/>
    <property type="project" value="UniProtKB-SubCell"/>
</dbReference>
<dbReference type="Gene3D" id="3.90.226.10">
    <property type="entry name" value="2-enoyl-CoA Hydratase, Chain A, domain 1"/>
    <property type="match status" value="1"/>
</dbReference>
<dbReference type="CDD" id="cd07023">
    <property type="entry name" value="S49_Sppa_N_C"/>
    <property type="match status" value="1"/>
</dbReference>
<gene>
    <name evidence="14" type="ORF">NSK_000892</name>
</gene>
<dbReference type="PANTHER" id="PTHR42987:SF4">
    <property type="entry name" value="PROTEASE SOHB-RELATED"/>
    <property type="match status" value="1"/>
</dbReference>
<protein>
    <recommendedName>
        <fullName evidence="16">Peptidase S49 domain-containing protein</fullName>
    </recommendedName>
</protein>
<feature type="compositionally biased region" description="Polar residues" evidence="10">
    <location>
        <begin position="426"/>
        <end position="439"/>
    </location>
</feature>
<dbReference type="GO" id="GO:0006355">
    <property type="term" value="P:regulation of DNA-templated transcription"/>
    <property type="evidence" value="ECO:0007669"/>
    <property type="project" value="InterPro"/>
</dbReference>
<dbReference type="SUPFAM" id="SSF52096">
    <property type="entry name" value="ClpP/crotonase"/>
    <property type="match status" value="1"/>
</dbReference>
<evidence type="ECO:0000259" key="12">
    <source>
        <dbReference type="Pfam" id="PF01343"/>
    </source>
</evidence>
<evidence type="ECO:0000256" key="3">
    <source>
        <dbReference type="ARBA" id="ARBA00022475"/>
    </source>
</evidence>
<comment type="caution">
    <text evidence="14">The sequence shown here is derived from an EMBL/GenBank/DDBJ whole genome shotgun (WGS) entry which is preliminary data.</text>
</comment>
<evidence type="ECO:0000313" key="14">
    <source>
        <dbReference type="EMBL" id="TFJ87541.1"/>
    </source>
</evidence>
<evidence type="ECO:0000256" key="5">
    <source>
        <dbReference type="ARBA" id="ARBA00022692"/>
    </source>
</evidence>
<dbReference type="InterPro" id="IPR013703">
    <property type="entry name" value="Peptidase_S49_N_proteobac"/>
</dbReference>
<dbReference type="Pfam" id="PF08496">
    <property type="entry name" value="Peptidase_S49_N"/>
    <property type="match status" value="1"/>
</dbReference>
<feature type="domain" description="Peptidase S49" evidence="12">
    <location>
        <begin position="515"/>
        <end position="662"/>
    </location>
</feature>
<keyword evidence="15" id="KW-1185">Reference proteome</keyword>
<dbReference type="InterPro" id="IPR002142">
    <property type="entry name" value="Peptidase_S49"/>
</dbReference>
<evidence type="ECO:0000256" key="9">
    <source>
        <dbReference type="ARBA" id="ARBA00023136"/>
    </source>
</evidence>
<evidence type="ECO:0008006" key="16">
    <source>
        <dbReference type="Google" id="ProtNLM"/>
    </source>
</evidence>
<evidence type="ECO:0000256" key="11">
    <source>
        <dbReference type="SAM" id="Phobius"/>
    </source>
</evidence>
<dbReference type="GO" id="GO:0006508">
    <property type="term" value="P:proteolysis"/>
    <property type="evidence" value="ECO:0007669"/>
    <property type="project" value="UniProtKB-KW"/>
</dbReference>
<keyword evidence="7" id="KW-0720">Serine protease</keyword>
<feature type="transmembrane region" description="Helical" evidence="11">
    <location>
        <begin position="248"/>
        <end position="265"/>
    </location>
</feature>
<dbReference type="PANTHER" id="PTHR42987">
    <property type="entry name" value="PEPTIDASE S49"/>
    <property type="match status" value="1"/>
</dbReference>
<dbReference type="AlphaFoldDB" id="A0A4D9D742"/>
<dbReference type="GO" id="GO:0005730">
    <property type="term" value="C:nucleolus"/>
    <property type="evidence" value="ECO:0007669"/>
    <property type="project" value="InterPro"/>
</dbReference>
<evidence type="ECO:0000256" key="7">
    <source>
        <dbReference type="ARBA" id="ARBA00022825"/>
    </source>
</evidence>
<dbReference type="OrthoDB" id="45421at2759"/>
<feature type="region of interest" description="Disordered" evidence="10">
    <location>
        <begin position="53"/>
        <end position="201"/>
    </location>
</feature>
<name>A0A4D9D742_9STRA</name>
<evidence type="ECO:0000256" key="6">
    <source>
        <dbReference type="ARBA" id="ARBA00022801"/>
    </source>
</evidence>
<dbReference type="EMBL" id="SDOX01000005">
    <property type="protein sequence ID" value="TFJ87541.1"/>
    <property type="molecule type" value="Genomic_DNA"/>
</dbReference>
<dbReference type="GO" id="GO:0004252">
    <property type="term" value="F:serine-type endopeptidase activity"/>
    <property type="evidence" value="ECO:0007669"/>
    <property type="project" value="InterPro"/>
</dbReference>
<evidence type="ECO:0000256" key="2">
    <source>
        <dbReference type="ARBA" id="ARBA00008683"/>
    </source>
</evidence>
<dbReference type="Pfam" id="PF01343">
    <property type="entry name" value="Peptidase_S49"/>
    <property type="match status" value="1"/>
</dbReference>
<feature type="compositionally biased region" description="Basic and acidic residues" evidence="10">
    <location>
        <begin position="117"/>
        <end position="132"/>
    </location>
</feature>
<evidence type="ECO:0000256" key="1">
    <source>
        <dbReference type="ARBA" id="ARBA00004236"/>
    </source>
</evidence>
<keyword evidence="4" id="KW-0645">Protease</keyword>
<keyword evidence="8 11" id="KW-1133">Transmembrane helix</keyword>
<feature type="compositionally biased region" description="Acidic residues" evidence="10">
    <location>
        <begin position="133"/>
        <end position="184"/>
    </location>
</feature>
<feature type="compositionally biased region" description="Polar residues" evidence="10">
    <location>
        <begin position="74"/>
        <end position="83"/>
    </location>
</feature>
<dbReference type="GO" id="GO:0003677">
    <property type="term" value="F:DNA binding"/>
    <property type="evidence" value="ECO:0007669"/>
    <property type="project" value="InterPro"/>
</dbReference>
<dbReference type="Proteomes" id="UP000355283">
    <property type="component" value="Unassembled WGS sequence"/>
</dbReference>
<comment type="similarity">
    <text evidence="2">Belongs to the peptidase S49 family.</text>
</comment>
<evidence type="ECO:0000313" key="15">
    <source>
        <dbReference type="Proteomes" id="UP000355283"/>
    </source>
</evidence>
<keyword evidence="5 11" id="KW-0812">Transmembrane</keyword>
<reference evidence="14 15" key="1">
    <citation type="submission" date="2019-01" db="EMBL/GenBank/DDBJ databases">
        <title>Nuclear Genome Assembly of the Microalgal Biofuel strain Nannochloropsis salina CCMP1776.</title>
        <authorList>
            <person name="Hovde B."/>
        </authorList>
    </citation>
    <scope>NUCLEOTIDE SEQUENCE [LARGE SCALE GENOMIC DNA]</scope>
    <source>
        <strain evidence="14 15">CCMP1776</strain>
    </source>
</reference>
<feature type="region of interest" description="Disordered" evidence="10">
    <location>
        <begin position="406"/>
        <end position="447"/>
    </location>
</feature>
<keyword evidence="6" id="KW-0378">Hydrolase</keyword>
<feature type="compositionally biased region" description="Low complexity" evidence="10">
    <location>
        <begin position="87"/>
        <end position="101"/>
    </location>
</feature>
<dbReference type="InterPro" id="IPR047272">
    <property type="entry name" value="S49_SppA_C"/>
</dbReference>